<feature type="compositionally biased region" description="Basic residues" evidence="1">
    <location>
        <begin position="1"/>
        <end position="10"/>
    </location>
</feature>
<reference evidence="2 3" key="1">
    <citation type="submission" date="2017-02" db="EMBL/GenBank/DDBJ databases">
        <authorList>
            <person name="Peterson S.W."/>
        </authorList>
    </citation>
    <scope>NUCLEOTIDE SEQUENCE [LARGE SCALE GENOMIC DNA]</scope>
    <source>
        <strain evidence="2 3">DSM 21749</strain>
    </source>
</reference>
<accession>A0A1T4RPP7</accession>
<proteinExistence type="predicted"/>
<dbReference type="STRING" id="1122188.SAMN02745674_02301"/>
<name>A0A1T4RPP7_9GAMM</name>
<dbReference type="Proteomes" id="UP000190061">
    <property type="component" value="Unassembled WGS sequence"/>
</dbReference>
<protein>
    <submittedName>
        <fullName evidence="2">Uncharacterized protein</fullName>
    </submittedName>
</protein>
<gene>
    <name evidence="2" type="ORF">SAMN02745674_02301</name>
</gene>
<feature type="region of interest" description="Disordered" evidence="1">
    <location>
        <begin position="201"/>
        <end position="230"/>
    </location>
</feature>
<sequence>MPRHVRKPARPPRGSSSPKAGKLGPRGEQRRLRIAQVAARLMAEGGFRDYHQAKVKAAQRLGVRDLALLPQNFEVEQALREHQRLFQPDAANELGLRREAALAAMEFFQPFNPRLVGAVLEGTADTHSVVALHLHSDDPDAVARHLEQHGIPAEAGARRLRLDAQRSSEFPTWSLVADDLPFELTVLPTAQLRQAPLSTIDERPMRRASTSRLKELLSAGSPDADPGEND</sequence>
<organism evidence="2 3">
    <name type="scientific">Lysobacter spongiicola DSM 21749</name>
    <dbReference type="NCBI Taxonomy" id="1122188"/>
    <lineage>
        <taxon>Bacteria</taxon>
        <taxon>Pseudomonadati</taxon>
        <taxon>Pseudomonadota</taxon>
        <taxon>Gammaproteobacteria</taxon>
        <taxon>Lysobacterales</taxon>
        <taxon>Lysobacteraceae</taxon>
        <taxon>Novilysobacter</taxon>
    </lineage>
</organism>
<evidence type="ECO:0000313" key="2">
    <source>
        <dbReference type="EMBL" id="SKA17944.1"/>
    </source>
</evidence>
<evidence type="ECO:0000313" key="3">
    <source>
        <dbReference type="Proteomes" id="UP000190061"/>
    </source>
</evidence>
<dbReference type="AlphaFoldDB" id="A0A1T4RPP7"/>
<feature type="region of interest" description="Disordered" evidence="1">
    <location>
        <begin position="1"/>
        <end position="29"/>
    </location>
</feature>
<dbReference type="RefSeq" id="WP_234987860.1">
    <property type="nucleotide sequence ID" value="NZ_FUXP01000010.1"/>
</dbReference>
<dbReference type="EMBL" id="FUXP01000010">
    <property type="protein sequence ID" value="SKA17944.1"/>
    <property type="molecule type" value="Genomic_DNA"/>
</dbReference>
<evidence type="ECO:0000256" key="1">
    <source>
        <dbReference type="SAM" id="MobiDB-lite"/>
    </source>
</evidence>
<keyword evidence="3" id="KW-1185">Reference proteome</keyword>